<proteinExistence type="predicted"/>
<keyword evidence="4" id="KW-1185">Reference proteome</keyword>
<dbReference type="InterPro" id="IPR001789">
    <property type="entry name" value="Sig_transdc_resp-reg_receiver"/>
</dbReference>
<name>A0ABN5WE67_9SPHN</name>
<feature type="domain" description="Response regulatory" evidence="2">
    <location>
        <begin position="104"/>
        <end position="214"/>
    </location>
</feature>
<sequence length="214" mass="22926">MRVEWSSFEKRGRTWLAIDWVETGAPPHGRVMRRGFGSDLIEGKIPYELGGTGSISIEPVGARCHLEFPLKEGESILETDAPSPTIVCGGTLDMTGAPDLTGRNVLVVEDDYYIAGDTAAALRGAGAKVLGPCPSEDATLDLLETATPTHAVLDLNLGGGEPRFEIAHALKERGVPFNFLTGYDPDAVPEDLACVVRLQKPVTFRNIVEAVAQL</sequence>
<organism evidence="3 4">
    <name type="scientific">Sphingomonas bisphenolicum</name>
    <dbReference type="NCBI Taxonomy" id="296544"/>
    <lineage>
        <taxon>Bacteria</taxon>
        <taxon>Pseudomonadati</taxon>
        <taxon>Pseudomonadota</taxon>
        <taxon>Alphaproteobacteria</taxon>
        <taxon>Sphingomonadales</taxon>
        <taxon>Sphingomonadaceae</taxon>
        <taxon>Sphingomonas</taxon>
    </lineage>
</organism>
<feature type="modified residue" description="4-aspartylphosphate" evidence="1">
    <location>
        <position position="154"/>
    </location>
</feature>
<dbReference type="EMBL" id="AP018817">
    <property type="protein sequence ID" value="BBF70566.1"/>
    <property type="molecule type" value="Genomic_DNA"/>
</dbReference>
<accession>A0ABN5WE67</accession>
<dbReference type="PROSITE" id="PS50110">
    <property type="entry name" value="RESPONSE_REGULATORY"/>
    <property type="match status" value="1"/>
</dbReference>
<reference evidence="3" key="1">
    <citation type="submission" date="2018-07" db="EMBL/GenBank/DDBJ databases">
        <title>Complete genome sequence of Sphingomonas bisphenolicum strain AO1, a bisphenol A degradative bacterium isolated from Japanese farm field.</title>
        <authorList>
            <person name="Murakami M."/>
            <person name="Koh M."/>
            <person name="Koba S."/>
            <person name="Matsumura Y."/>
        </authorList>
    </citation>
    <scope>NUCLEOTIDE SEQUENCE</scope>
    <source>
        <strain evidence="3">AO1</strain>
    </source>
</reference>
<evidence type="ECO:0000256" key="1">
    <source>
        <dbReference type="PROSITE-ProRule" id="PRU00169"/>
    </source>
</evidence>
<evidence type="ECO:0000313" key="3">
    <source>
        <dbReference type="EMBL" id="BBF70566.1"/>
    </source>
</evidence>
<keyword evidence="1" id="KW-0597">Phosphoprotein</keyword>
<dbReference type="RefSeq" id="WP_261934869.1">
    <property type="nucleotide sequence ID" value="NZ_AP018817.1"/>
</dbReference>
<evidence type="ECO:0000313" key="4">
    <source>
        <dbReference type="Proteomes" id="UP001059971"/>
    </source>
</evidence>
<dbReference type="InterPro" id="IPR011006">
    <property type="entry name" value="CheY-like_superfamily"/>
</dbReference>
<protein>
    <recommendedName>
        <fullName evidence="2">Response regulatory domain-containing protein</fullName>
    </recommendedName>
</protein>
<evidence type="ECO:0000259" key="2">
    <source>
        <dbReference type="PROSITE" id="PS50110"/>
    </source>
</evidence>
<dbReference type="Gene3D" id="3.40.50.2300">
    <property type="match status" value="1"/>
</dbReference>
<dbReference type="SUPFAM" id="SSF52172">
    <property type="entry name" value="CheY-like"/>
    <property type="match status" value="1"/>
</dbReference>
<dbReference type="Proteomes" id="UP001059971">
    <property type="component" value="Chromosome 1"/>
</dbReference>
<gene>
    <name evidence="3" type="ORF">SBA_ch1_27660</name>
</gene>